<feature type="transmembrane region" description="Helical" evidence="1">
    <location>
        <begin position="248"/>
        <end position="269"/>
    </location>
</feature>
<organism evidence="2 3">
    <name type="scientific">Paraburkholderia phenazinium</name>
    <dbReference type="NCBI Taxonomy" id="60549"/>
    <lineage>
        <taxon>Bacteria</taxon>
        <taxon>Pseudomonadati</taxon>
        <taxon>Pseudomonadota</taxon>
        <taxon>Betaproteobacteria</taxon>
        <taxon>Burkholderiales</taxon>
        <taxon>Burkholderiaceae</taxon>
        <taxon>Paraburkholderia</taxon>
    </lineage>
</organism>
<keyword evidence="1" id="KW-0472">Membrane</keyword>
<protein>
    <submittedName>
        <fullName evidence="2">Uncharacterized protein</fullName>
    </submittedName>
</protein>
<dbReference type="AlphaFoldDB" id="A0A1G7P9T4"/>
<gene>
    <name evidence="2" type="ORF">SAMN05216466_101208</name>
</gene>
<dbReference type="Proteomes" id="UP000199706">
    <property type="component" value="Unassembled WGS sequence"/>
</dbReference>
<keyword evidence="1" id="KW-1133">Transmembrane helix</keyword>
<evidence type="ECO:0000256" key="1">
    <source>
        <dbReference type="SAM" id="Phobius"/>
    </source>
</evidence>
<accession>A0A1G7P9T4</accession>
<reference evidence="2 3" key="1">
    <citation type="submission" date="2016-10" db="EMBL/GenBank/DDBJ databases">
        <authorList>
            <person name="de Groot N.N."/>
        </authorList>
    </citation>
    <scope>NUCLEOTIDE SEQUENCE [LARGE SCALE GENOMIC DNA]</scope>
    <source>
        <strain evidence="2 3">LMG 2247</strain>
    </source>
</reference>
<evidence type="ECO:0000313" key="3">
    <source>
        <dbReference type="Proteomes" id="UP000199706"/>
    </source>
</evidence>
<dbReference type="EMBL" id="FNCJ01000001">
    <property type="protein sequence ID" value="SDF82971.1"/>
    <property type="molecule type" value="Genomic_DNA"/>
</dbReference>
<sequence length="375" mass="39788">MAALIRPFFNRASAADNEGNHAGDSRASFSLVKRNSLQAAKVTLAGTATATSLYIAALSGLERGGSLAERLACTALPVVTVAGLHLLPALSRGQLFAVRGAVAVLCAAGLAVTLSSQISFFQLAQQHAGARRAESVPDAMLVPLPDTPGRSLMAITEDQASARKMLSLLEIHPCHGNCTGEHLRRTTLTAMLDALAIEADEAKRREAAEDRQAVLVERTQQLRDTMRDDPVTARLSDLTGLGKTSVSLLLGLLYAGVLDGIGVLGWYLVMPVRRRGGDAVIAAAVAATTVERVPVEADKALHADNRITPCCPDNEIDTQLMHLMRDVSEGKVKATVADIRNYLGCAQETAVKLRRELLALRAVIIQNSGGQHAGR</sequence>
<keyword evidence="1" id="KW-0812">Transmembrane</keyword>
<proteinExistence type="predicted"/>
<evidence type="ECO:0000313" key="2">
    <source>
        <dbReference type="EMBL" id="SDF82971.1"/>
    </source>
</evidence>
<name>A0A1G7P9T4_9BURK</name>
<dbReference type="OrthoDB" id="8970698at2"/>
<dbReference type="RefSeq" id="WP_090680674.1">
    <property type="nucleotide sequence ID" value="NZ_FNCJ01000001.1"/>
</dbReference>